<gene>
    <name evidence="2" type="ORF">MTP08_01035</name>
</gene>
<dbReference type="Proteomes" id="UP000831068">
    <property type="component" value="Chromosome"/>
</dbReference>
<keyword evidence="3" id="KW-1185">Reference proteome</keyword>
<dbReference type="RefSeq" id="WP_243576695.1">
    <property type="nucleotide sequence ID" value="NZ_CP094529.1"/>
</dbReference>
<evidence type="ECO:0000313" key="3">
    <source>
        <dbReference type="Proteomes" id="UP000831068"/>
    </source>
</evidence>
<proteinExistence type="predicted"/>
<keyword evidence="1" id="KW-1133">Transmembrane helix</keyword>
<keyword evidence="1" id="KW-0812">Transmembrane</keyword>
<protein>
    <submittedName>
        <fullName evidence="2">Uncharacterized protein</fullName>
    </submittedName>
</protein>
<name>A0ABY4BGT5_9FLAO</name>
<keyword evidence="1" id="KW-0472">Membrane</keyword>
<sequence length="223" mass="25927">MSNDQFQNKYKEVFQSLKEEKMDWDFEDFLEKAEKAESESSDETPVIPISKNKPSFPKWFWMAASIMVIMGFIFVFTVNQNKISEKQNLVENEILKQKNDFISENHNHESQVAVHTVDSVSGAKKDSIFNEKSFTENDVLDEILSKRSRIKKERKPKYVYNNPQKNLADSLGYQDSFVIVNGKRITSEKEAIDVATYSLMKIGREFKKTVASSQEKESFTNEY</sequence>
<reference evidence="2 3" key="1">
    <citation type="submission" date="2022-03" db="EMBL/GenBank/DDBJ databases">
        <title>Chryseobacterium sp. isolated from the Andong Sikhe.</title>
        <authorList>
            <person name="Won M."/>
            <person name="Kim S.-J."/>
            <person name="Kwon S.-W."/>
        </authorList>
    </citation>
    <scope>NUCLEOTIDE SEQUENCE [LARGE SCALE GENOMIC DNA]</scope>
    <source>
        <strain evidence="2 3">ADR-1</strain>
    </source>
</reference>
<accession>A0ABY4BGT5</accession>
<evidence type="ECO:0000313" key="2">
    <source>
        <dbReference type="EMBL" id="UOE38390.1"/>
    </source>
</evidence>
<feature type="transmembrane region" description="Helical" evidence="1">
    <location>
        <begin position="59"/>
        <end position="78"/>
    </location>
</feature>
<organism evidence="2 3">
    <name type="scientific">Chryseobacterium oryzae</name>
    <dbReference type="NCBI Taxonomy" id="2929799"/>
    <lineage>
        <taxon>Bacteria</taxon>
        <taxon>Pseudomonadati</taxon>
        <taxon>Bacteroidota</taxon>
        <taxon>Flavobacteriia</taxon>
        <taxon>Flavobacteriales</taxon>
        <taxon>Weeksellaceae</taxon>
        <taxon>Chryseobacterium group</taxon>
        <taxon>Chryseobacterium</taxon>
    </lineage>
</organism>
<evidence type="ECO:0000256" key="1">
    <source>
        <dbReference type="SAM" id="Phobius"/>
    </source>
</evidence>
<dbReference type="EMBL" id="CP094529">
    <property type="protein sequence ID" value="UOE38390.1"/>
    <property type="molecule type" value="Genomic_DNA"/>
</dbReference>